<protein>
    <submittedName>
        <fullName evidence="1">Uncharacterized protein</fullName>
    </submittedName>
</protein>
<evidence type="ECO:0000313" key="1">
    <source>
        <dbReference type="EMBL" id="KAI3728560.1"/>
    </source>
</evidence>
<gene>
    <name evidence="1" type="ORF">L6452_17198</name>
</gene>
<sequence>MEFWRLKKLWKLGMKKRVGDIKKRLVIYPSVDSRSILKKPAPERYDLHILVMLWLCYDLHVCLLDLCLHLLARFGFLFGLM</sequence>
<dbReference type="EMBL" id="CM042051">
    <property type="protein sequence ID" value="KAI3728560.1"/>
    <property type="molecule type" value="Genomic_DNA"/>
</dbReference>
<name>A0ACB9C2X0_ARCLA</name>
<keyword evidence="2" id="KW-1185">Reference proteome</keyword>
<reference evidence="1 2" key="2">
    <citation type="journal article" date="2022" name="Mol. Ecol. Resour.">
        <title>The genomes of chicory, endive, great burdock and yacon provide insights into Asteraceae paleo-polyploidization history and plant inulin production.</title>
        <authorList>
            <person name="Fan W."/>
            <person name="Wang S."/>
            <person name="Wang H."/>
            <person name="Wang A."/>
            <person name="Jiang F."/>
            <person name="Liu H."/>
            <person name="Zhao H."/>
            <person name="Xu D."/>
            <person name="Zhang Y."/>
        </authorList>
    </citation>
    <scope>NUCLEOTIDE SEQUENCE [LARGE SCALE GENOMIC DNA]</scope>
    <source>
        <strain evidence="2">cv. Niubang</strain>
    </source>
</reference>
<accession>A0ACB9C2X0</accession>
<comment type="caution">
    <text evidence="1">The sequence shown here is derived from an EMBL/GenBank/DDBJ whole genome shotgun (WGS) entry which is preliminary data.</text>
</comment>
<reference evidence="2" key="1">
    <citation type="journal article" date="2022" name="Mol. Ecol. Resour.">
        <title>The genomes of chicory, endive, great burdock and yacon provide insights into Asteraceae palaeo-polyploidization history and plant inulin production.</title>
        <authorList>
            <person name="Fan W."/>
            <person name="Wang S."/>
            <person name="Wang H."/>
            <person name="Wang A."/>
            <person name="Jiang F."/>
            <person name="Liu H."/>
            <person name="Zhao H."/>
            <person name="Xu D."/>
            <person name="Zhang Y."/>
        </authorList>
    </citation>
    <scope>NUCLEOTIDE SEQUENCE [LARGE SCALE GENOMIC DNA]</scope>
    <source>
        <strain evidence="2">cv. Niubang</strain>
    </source>
</reference>
<dbReference type="Proteomes" id="UP001055879">
    <property type="component" value="Linkage Group LG05"/>
</dbReference>
<proteinExistence type="predicted"/>
<organism evidence="1 2">
    <name type="scientific">Arctium lappa</name>
    <name type="common">Greater burdock</name>
    <name type="synonym">Lappa major</name>
    <dbReference type="NCBI Taxonomy" id="4217"/>
    <lineage>
        <taxon>Eukaryota</taxon>
        <taxon>Viridiplantae</taxon>
        <taxon>Streptophyta</taxon>
        <taxon>Embryophyta</taxon>
        <taxon>Tracheophyta</taxon>
        <taxon>Spermatophyta</taxon>
        <taxon>Magnoliopsida</taxon>
        <taxon>eudicotyledons</taxon>
        <taxon>Gunneridae</taxon>
        <taxon>Pentapetalae</taxon>
        <taxon>asterids</taxon>
        <taxon>campanulids</taxon>
        <taxon>Asterales</taxon>
        <taxon>Asteraceae</taxon>
        <taxon>Carduoideae</taxon>
        <taxon>Cardueae</taxon>
        <taxon>Arctiinae</taxon>
        <taxon>Arctium</taxon>
    </lineage>
</organism>
<evidence type="ECO:0000313" key="2">
    <source>
        <dbReference type="Proteomes" id="UP001055879"/>
    </source>
</evidence>